<evidence type="ECO:0000313" key="2">
    <source>
        <dbReference type="Proteomes" id="UP001283341"/>
    </source>
</evidence>
<keyword evidence="2" id="KW-1185">Reference proteome</keyword>
<organism evidence="1 2">
    <name type="scientific">Apodospora peruviana</name>
    <dbReference type="NCBI Taxonomy" id="516989"/>
    <lineage>
        <taxon>Eukaryota</taxon>
        <taxon>Fungi</taxon>
        <taxon>Dikarya</taxon>
        <taxon>Ascomycota</taxon>
        <taxon>Pezizomycotina</taxon>
        <taxon>Sordariomycetes</taxon>
        <taxon>Sordariomycetidae</taxon>
        <taxon>Sordariales</taxon>
        <taxon>Lasiosphaeriaceae</taxon>
        <taxon>Apodospora</taxon>
    </lineage>
</organism>
<accession>A0AAE0HYX1</accession>
<sequence length="135" mass="14721">MSMGSQSRLWFAVAVRWISQPVLPHLPTSLPKEVRLVRYVPYLSSSRYLSTSGIRTSVRYLLVPLSVFPWLPSVSAARWNNQGTSVPCSADCTCLFPVSPNLPSPKEREGSYNAAPSGISNLYLDCGSSMGIALA</sequence>
<proteinExistence type="predicted"/>
<dbReference type="Proteomes" id="UP001283341">
    <property type="component" value="Unassembled WGS sequence"/>
</dbReference>
<gene>
    <name evidence="1" type="ORF">B0H66DRAFT_336668</name>
</gene>
<reference evidence="1" key="2">
    <citation type="submission" date="2023-06" db="EMBL/GenBank/DDBJ databases">
        <authorList>
            <consortium name="Lawrence Berkeley National Laboratory"/>
            <person name="Haridas S."/>
            <person name="Hensen N."/>
            <person name="Bonometti L."/>
            <person name="Westerberg I."/>
            <person name="Brannstrom I.O."/>
            <person name="Guillou S."/>
            <person name="Cros-Aarteil S."/>
            <person name="Calhoun S."/>
            <person name="Kuo A."/>
            <person name="Mondo S."/>
            <person name="Pangilinan J."/>
            <person name="Riley R."/>
            <person name="Labutti K."/>
            <person name="Andreopoulos B."/>
            <person name="Lipzen A."/>
            <person name="Chen C."/>
            <person name="Yanf M."/>
            <person name="Daum C."/>
            <person name="Ng V."/>
            <person name="Clum A."/>
            <person name="Steindorff A."/>
            <person name="Ohm R."/>
            <person name="Martin F."/>
            <person name="Silar P."/>
            <person name="Natvig D."/>
            <person name="Lalanne C."/>
            <person name="Gautier V."/>
            <person name="Ament-Velasquez S.L."/>
            <person name="Kruys A."/>
            <person name="Hutchinson M.I."/>
            <person name="Powell A.J."/>
            <person name="Barry K."/>
            <person name="Miller A.N."/>
            <person name="Grigoriev I.V."/>
            <person name="Debuchy R."/>
            <person name="Gladieux P."/>
            <person name="Thoren M.H."/>
            <person name="Johannesson H."/>
        </authorList>
    </citation>
    <scope>NUCLEOTIDE SEQUENCE</scope>
    <source>
        <strain evidence="1">CBS 118394</strain>
    </source>
</reference>
<reference evidence="1" key="1">
    <citation type="journal article" date="2023" name="Mol. Phylogenet. Evol.">
        <title>Genome-scale phylogeny and comparative genomics of the fungal order Sordariales.</title>
        <authorList>
            <person name="Hensen N."/>
            <person name="Bonometti L."/>
            <person name="Westerberg I."/>
            <person name="Brannstrom I.O."/>
            <person name="Guillou S."/>
            <person name="Cros-Aarteil S."/>
            <person name="Calhoun S."/>
            <person name="Haridas S."/>
            <person name="Kuo A."/>
            <person name="Mondo S."/>
            <person name="Pangilinan J."/>
            <person name="Riley R."/>
            <person name="LaButti K."/>
            <person name="Andreopoulos B."/>
            <person name="Lipzen A."/>
            <person name="Chen C."/>
            <person name="Yan M."/>
            <person name="Daum C."/>
            <person name="Ng V."/>
            <person name="Clum A."/>
            <person name="Steindorff A."/>
            <person name="Ohm R.A."/>
            <person name="Martin F."/>
            <person name="Silar P."/>
            <person name="Natvig D.O."/>
            <person name="Lalanne C."/>
            <person name="Gautier V."/>
            <person name="Ament-Velasquez S.L."/>
            <person name="Kruys A."/>
            <person name="Hutchinson M.I."/>
            <person name="Powell A.J."/>
            <person name="Barry K."/>
            <person name="Miller A.N."/>
            <person name="Grigoriev I.V."/>
            <person name="Debuchy R."/>
            <person name="Gladieux P."/>
            <person name="Hiltunen Thoren M."/>
            <person name="Johannesson H."/>
        </authorList>
    </citation>
    <scope>NUCLEOTIDE SEQUENCE</scope>
    <source>
        <strain evidence="1">CBS 118394</strain>
    </source>
</reference>
<comment type="caution">
    <text evidence="1">The sequence shown here is derived from an EMBL/GenBank/DDBJ whole genome shotgun (WGS) entry which is preliminary data.</text>
</comment>
<dbReference type="AlphaFoldDB" id="A0AAE0HYX1"/>
<name>A0AAE0HYX1_9PEZI</name>
<protein>
    <submittedName>
        <fullName evidence="1">Uncharacterized protein</fullName>
    </submittedName>
</protein>
<evidence type="ECO:0000313" key="1">
    <source>
        <dbReference type="EMBL" id="KAK3315209.1"/>
    </source>
</evidence>
<dbReference type="EMBL" id="JAUEDM010000006">
    <property type="protein sequence ID" value="KAK3315209.1"/>
    <property type="molecule type" value="Genomic_DNA"/>
</dbReference>